<dbReference type="EMBL" id="CAGA01000031">
    <property type="protein sequence ID" value="CCE31436.1"/>
    <property type="molecule type" value="Genomic_DNA"/>
</dbReference>
<feature type="domain" description="Yip1" evidence="8">
    <location>
        <begin position="160"/>
        <end position="280"/>
    </location>
</feature>
<dbReference type="HOGENOM" id="CLU_059592_0_0_1"/>
<organism evidence="9 10">
    <name type="scientific">Claviceps purpurea (strain 20.1)</name>
    <name type="common">Ergot fungus</name>
    <name type="synonym">Sphacelia segetum</name>
    <dbReference type="NCBI Taxonomy" id="1111077"/>
    <lineage>
        <taxon>Eukaryota</taxon>
        <taxon>Fungi</taxon>
        <taxon>Dikarya</taxon>
        <taxon>Ascomycota</taxon>
        <taxon>Pezizomycotina</taxon>
        <taxon>Sordariomycetes</taxon>
        <taxon>Hypocreomycetidae</taxon>
        <taxon>Hypocreales</taxon>
        <taxon>Clavicipitaceae</taxon>
        <taxon>Claviceps</taxon>
    </lineage>
</organism>
<dbReference type="GO" id="GO:0005802">
    <property type="term" value="C:trans-Golgi network"/>
    <property type="evidence" value="ECO:0007669"/>
    <property type="project" value="TreeGrafter"/>
</dbReference>
<accession>M1W213</accession>
<evidence type="ECO:0000313" key="10">
    <source>
        <dbReference type="Proteomes" id="UP000016801"/>
    </source>
</evidence>
<dbReference type="VEuPathDB" id="FungiDB:CPUR_05289"/>
<evidence type="ECO:0000256" key="3">
    <source>
        <dbReference type="ARBA" id="ARBA00022692"/>
    </source>
</evidence>
<name>M1W213_CLAP2</name>
<dbReference type="PANTHER" id="PTHR21236:SF1">
    <property type="entry name" value="PROTEIN YIPF6"/>
    <property type="match status" value="1"/>
</dbReference>
<feature type="transmembrane region" description="Helical" evidence="6">
    <location>
        <begin position="251"/>
        <end position="273"/>
    </location>
</feature>
<dbReference type="AlphaFoldDB" id="M1W213"/>
<keyword evidence="3 6" id="KW-0812">Transmembrane</keyword>
<reference evidence="9 10" key="1">
    <citation type="journal article" date="2013" name="PLoS Genet.">
        <title>Plant-symbiotic fungi as chemical engineers: Multi-genome analysis of the Clavicipitaceae reveals dynamics of alkaloid loci.</title>
        <authorList>
            <person name="Schardl C.L."/>
            <person name="Young C.A."/>
            <person name="Hesse U."/>
            <person name="Amyotte S.G."/>
            <person name="Andreeva K."/>
            <person name="Calie P.J."/>
            <person name="Fleetwood D.J."/>
            <person name="Haws D.C."/>
            <person name="Moore N."/>
            <person name="Oeser B."/>
            <person name="Panaccione D.G."/>
            <person name="Schweri K.K."/>
            <person name="Voisey C.R."/>
            <person name="Farman M.L."/>
            <person name="Jaromczyk J.W."/>
            <person name="Roe B.A."/>
            <person name="O'Sullivan D.M."/>
            <person name="Scott B."/>
            <person name="Tudzynski P."/>
            <person name="An Z."/>
            <person name="Arnaoudova E.G."/>
            <person name="Bullock C.T."/>
            <person name="Charlton N.D."/>
            <person name="Chen L."/>
            <person name="Cox M."/>
            <person name="Dinkins R.D."/>
            <person name="Florea S."/>
            <person name="Glenn A.E."/>
            <person name="Gordon A."/>
            <person name="Gueldener U."/>
            <person name="Harris D.R."/>
            <person name="Hollin W."/>
            <person name="Jaromczyk J."/>
            <person name="Johnson R.D."/>
            <person name="Khan A.K."/>
            <person name="Leistner E."/>
            <person name="Leuchtmann A."/>
            <person name="Li C."/>
            <person name="Liu J."/>
            <person name="Liu J."/>
            <person name="Liu M."/>
            <person name="Mace W."/>
            <person name="Machado C."/>
            <person name="Nagabhyru P."/>
            <person name="Pan J."/>
            <person name="Schmid J."/>
            <person name="Sugawara K."/>
            <person name="Steiner U."/>
            <person name="Takach J.E."/>
            <person name="Tanaka E."/>
            <person name="Webb J.S."/>
            <person name="Wilson E.V."/>
            <person name="Wiseman J.L."/>
            <person name="Yoshida R."/>
            <person name="Zeng Z."/>
        </authorList>
    </citation>
    <scope>NUCLEOTIDE SEQUENCE [LARGE SCALE GENOMIC DNA]</scope>
    <source>
        <strain evidence="9 10">20.1</strain>
    </source>
</reference>
<evidence type="ECO:0000256" key="2">
    <source>
        <dbReference type="ARBA" id="ARBA00010596"/>
    </source>
</evidence>
<dbReference type="PANTHER" id="PTHR21236">
    <property type="entry name" value="GOLGI MEMBRANE PROTEIN YIP1"/>
    <property type="match status" value="1"/>
</dbReference>
<keyword evidence="10" id="KW-1185">Reference proteome</keyword>
<dbReference type="STRING" id="1111077.M1W213"/>
<dbReference type="InterPro" id="IPR045231">
    <property type="entry name" value="Yip1/4-like"/>
</dbReference>
<keyword evidence="4 6" id="KW-1133">Transmembrane helix</keyword>
<evidence type="ECO:0000256" key="7">
    <source>
        <dbReference type="SAM" id="MobiDB-lite"/>
    </source>
</evidence>
<dbReference type="Proteomes" id="UP000016801">
    <property type="component" value="Unassembled WGS sequence"/>
</dbReference>
<dbReference type="InterPro" id="IPR006977">
    <property type="entry name" value="Yip1_dom"/>
</dbReference>
<protein>
    <recommendedName>
        <fullName evidence="6">Protein YIP</fullName>
    </recommendedName>
</protein>
<gene>
    <name evidence="9" type="ORF">CPUR_05289</name>
</gene>
<feature type="transmembrane region" description="Helical" evidence="6">
    <location>
        <begin position="190"/>
        <end position="212"/>
    </location>
</feature>
<dbReference type="Pfam" id="PF04893">
    <property type="entry name" value="Yip1"/>
    <property type="match status" value="1"/>
</dbReference>
<feature type="transmembrane region" description="Helical" evidence="6">
    <location>
        <begin position="224"/>
        <end position="245"/>
    </location>
</feature>
<evidence type="ECO:0000313" key="9">
    <source>
        <dbReference type="EMBL" id="CCE31436.1"/>
    </source>
</evidence>
<evidence type="ECO:0000256" key="4">
    <source>
        <dbReference type="ARBA" id="ARBA00022989"/>
    </source>
</evidence>
<comment type="caution">
    <text evidence="9">The sequence shown here is derived from an EMBL/GenBank/DDBJ whole genome shotgun (WGS) entry which is preliminary data.</text>
</comment>
<dbReference type="GO" id="GO:0000139">
    <property type="term" value="C:Golgi membrane"/>
    <property type="evidence" value="ECO:0007669"/>
    <property type="project" value="UniProtKB-SubCell"/>
</dbReference>
<feature type="region of interest" description="Disordered" evidence="7">
    <location>
        <begin position="46"/>
        <end position="73"/>
    </location>
</feature>
<dbReference type="eggNOG" id="KOG2946">
    <property type="taxonomic scope" value="Eukaryota"/>
</dbReference>
<feature type="transmembrane region" description="Helical" evidence="6">
    <location>
        <begin position="164"/>
        <end position="184"/>
    </location>
</feature>
<sequence length="373" mass="40255">MSSPSAMGIYDSSSLDDAHLIDPDNADFNEFDDPLDNRLSRQALQGTIGSSSSSRPLNESYLTSSIPGEDRRAPQNTIDETVWETLRRDLLAVWAKLREVLYPRYLLGGTMFDSQSGLRGAYSNLRGAGINGTREELTGLANRVMDAEALLQSNMSSGLRDWDLWGPLIFCLLLSLLLSIAARTEQKDTVFSGVFAMIWLGEAVVTLQIKLLGGNISFAQSVCIIGYTLFPLVIAGLLSALGLHWIPRIPIYTALVAWSLAAGVSILGGSGVVKNRVAIAIFQRDPSLAKAARGTIKGRKKHVDALDAQSQAQIHAVIQQAVQEGLAATGRRAALGTERGCAGAARPSCTACWNDGVYLRLRLRVEGVEGVKR</sequence>
<proteinExistence type="inferred from homology"/>
<evidence type="ECO:0000259" key="8">
    <source>
        <dbReference type="Pfam" id="PF04893"/>
    </source>
</evidence>
<evidence type="ECO:0000256" key="6">
    <source>
        <dbReference type="RuleBase" id="RU361264"/>
    </source>
</evidence>
<comment type="similarity">
    <text evidence="2 6">Belongs to the YIP1 family.</text>
</comment>
<dbReference type="GO" id="GO:0006888">
    <property type="term" value="P:endoplasmic reticulum to Golgi vesicle-mediated transport"/>
    <property type="evidence" value="ECO:0007669"/>
    <property type="project" value="InterPro"/>
</dbReference>
<comment type="caution">
    <text evidence="6">Lacks conserved residue(s) required for the propagation of feature annotation.</text>
</comment>
<evidence type="ECO:0000256" key="1">
    <source>
        <dbReference type="ARBA" id="ARBA00004141"/>
    </source>
</evidence>
<evidence type="ECO:0000256" key="5">
    <source>
        <dbReference type="ARBA" id="ARBA00023136"/>
    </source>
</evidence>
<dbReference type="OrthoDB" id="411251at2759"/>
<comment type="subcellular location">
    <subcellularLocation>
        <location evidence="6">Golgi apparatus membrane</location>
        <topology evidence="6">Multi-pass membrane protein</topology>
    </subcellularLocation>
    <subcellularLocation>
        <location evidence="1">Membrane</location>
        <topology evidence="1">Multi-pass membrane protein</topology>
    </subcellularLocation>
</comment>
<feature type="compositionally biased region" description="Polar residues" evidence="7">
    <location>
        <begin position="46"/>
        <end position="66"/>
    </location>
</feature>
<keyword evidence="5 6" id="KW-0472">Membrane</keyword>